<feature type="transmembrane region" description="Helical" evidence="7">
    <location>
        <begin position="38"/>
        <end position="60"/>
    </location>
</feature>
<dbReference type="GO" id="GO:0015293">
    <property type="term" value="F:symporter activity"/>
    <property type="evidence" value="ECO:0007669"/>
    <property type="project" value="UniProtKB-KW"/>
</dbReference>
<dbReference type="EMBL" id="CM000614">
    <property type="protein sequence ID" value="EEC47370.1"/>
    <property type="molecule type" value="Genomic_DNA"/>
</dbReference>
<dbReference type="PANTHER" id="PTHR11662">
    <property type="entry name" value="SOLUTE CARRIER FAMILY 17"/>
    <property type="match status" value="1"/>
</dbReference>
<sequence length="416" mass="44835">MLTLLWVIAVLSALDRVAMSVAIIPMSAEFGYTDTFKGSISSFFSIGYGLMILPAGLIVANASPRTIMACGITVWSLATIATPWSTGMESLLPILLVRAMVGAAESVVLPTMQRLLSTWTDPEEKSVALATMFSGFQTGTVLAYLLSPAVVDLTGGWRGLFYTYGGVGLIALIPWLLFAQDAPSSKQSDLPTDQMGFQESTQVFRDAPFRGFFESPGVWAMLLAHCSKNWSLYNSLAWTPTFYSEQYEIGVRDSAFLSILPSIAAIIGGLLAGNVADAIIRKMEPSEERLSLIRKVFQSIGLYGPALALGVLALHIPEDPTIAQAFLTVSVGLSSFNAAGFEAGNQEKAGPKWAGLLYSVTSLPAVLVGTFGVYFTGQVLDWTQQDWTFVFGLNAFINVLGATAFLVLYDSKKEFD</sequence>
<dbReference type="PANTHER" id="PTHR11662:SF399">
    <property type="entry name" value="FI19708P1-RELATED"/>
    <property type="match status" value="1"/>
</dbReference>
<comment type="subcellular location">
    <subcellularLocation>
        <location evidence="1">Membrane</location>
        <topology evidence="1">Multi-pass membrane protein</topology>
    </subcellularLocation>
</comment>
<dbReference type="eggNOG" id="KOG2532">
    <property type="taxonomic scope" value="Eukaryota"/>
</dbReference>
<dbReference type="GeneID" id="7202193"/>
<keyword evidence="8" id="KW-0732">Signal</keyword>
<dbReference type="PaxDb" id="2850-Phatr21441"/>
<feature type="transmembrane region" description="Helical" evidence="7">
    <location>
        <begin position="255"/>
        <end position="276"/>
    </location>
</feature>
<reference evidence="11" key="2">
    <citation type="submission" date="2008-08" db="EMBL/GenBank/DDBJ databases">
        <authorList>
            <consortium name="Diatom Consortium"/>
            <person name="Grigoriev I."/>
            <person name="Grimwood J."/>
            <person name="Kuo A."/>
            <person name="Otillar R.P."/>
            <person name="Salamov A."/>
            <person name="Detter J.C."/>
            <person name="Lindquist E."/>
            <person name="Shapiro H."/>
            <person name="Lucas S."/>
            <person name="Glavina del Rio T."/>
            <person name="Pitluck S."/>
            <person name="Rokhsar D."/>
            <person name="Bowler C."/>
        </authorList>
    </citation>
    <scope>GENOME REANNOTATION</scope>
    <source>
        <strain evidence="11">CCAP 1055/1</strain>
    </source>
</reference>
<dbReference type="STRING" id="556484.B7G2V0"/>
<evidence type="ECO:0000256" key="3">
    <source>
        <dbReference type="ARBA" id="ARBA00022692"/>
    </source>
</evidence>
<feature type="transmembrane region" description="Helical" evidence="7">
    <location>
        <begin position="353"/>
        <end position="375"/>
    </location>
</feature>
<dbReference type="FunFam" id="1.20.1250.20:FF:000003">
    <property type="entry name" value="Solute carrier family 17 member 3"/>
    <property type="match status" value="1"/>
</dbReference>
<keyword evidence="3 7" id="KW-0812">Transmembrane</keyword>
<dbReference type="InterPro" id="IPR011701">
    <property type="entry name" value="MFS"/>
</dbReference>
<proteinExistence type="predicted"/>
<evidence type="ECO:0000256" key="2">
    <source>
        <dbReference type="ARBA" id="ARBA00022448"/>
    </source>
</evidence>
<evidence type="ECO:0000259" key="9">
    <source>
        <dbReference type="PROSITE" id="PS50850"/>
    </source>
</evidence>
<dbReference type="Gene3D" id="1.20.1250.20">
    <property type="entry name" value="MFS general substrate transporter like domains"/>
    <property type="match status" value="2"/>
</dbReference>
<name>B7G2V0_PHATC</name>
<keyword evidence="5 7" id="KW-1133">Transmembrane helix</keyword>
<feature type="transmembrane region" description="Helical" evidence="7">
    <location>
        <begin position="296"/>
        <end position="316"/>
    </location>
</feature>
<dbReference type="OrthoDB" id="2250022at2759"/>
<dbReference type="GO" id="GO:0016020">
    <property type="term" value="C:membrane"/>
    <property type="evidence" value="ECO:0007669"/>
    <property type="project" value="UniProtKB-SubCell"/>
</dbReference>
<evidence type="ECO:0000256" key="8">
    <source>
        <dbReference type="SAM" id="SignalP"/>
    </source>
</evidence>
<dbReference type="SUPFAM" id="SSF103473">
    <property type="entry name" value="MFS general substrate transporter"/>
    <property type="match status" value="1"/>
</dbReference>
<evidence type="ECO:0000313" key="10">
    <source>
        <dbReference type="EMBL" id="EEC47370.1"/>
    </source>
</evidence>
<feature type="transmembrane region" description="Helical" evidence="7">
    <location>
        <begin position="159"/>
        <end position="178"/>
    </location>
</feature>
<dbReference type="InterPro" id="IPR036259">
    <property type="entry name" value="MFS_trans_sf"/>
</dbReference>
<dbReference type="Pfam" id="PF07690">
    <property type="entry name" value="MFS_1"/>
    <property type="match status" value="1"/>
</dbReference>
<dbReference type="InParanoid" id="B7G2V0"/>
<evidence type="ECO:0000256" key="6">
    <source>
        <dbReference type="ARBA" id="ARBA00023136"/>
    </source>
</evidence>
<evidence type="ECO:0000256" key="1">
    <source>
        <dbReference type="ARBA" id="ARBA00004141"/>
    </source>
</evidence>
<gene>
    <name evidence="10" type="ORF">PHATRDRAFT_21441</name>
</gene>
<feature type="transmembrane region" description="Helical" evidence="7">
    <location>
        <begin position="127"/>
        <end position="147"/>
    </location>
</feature>
<feature type="signal peptide" evidence="8">
    <location>
        <begin position="1"/>
        <end position="20"/>
    </location>
</feature>
<dbReference type="AlphaFoldDB" id="B7G2V0"/>
<feature type="transmembrane region" description="Helical" evidence="7">
    <location>
        <begin position="67"/>
        <end position="86"/>
    </location>
</feature>
<feature type="domain" description="Major facilitator superfamily (MFS) profile" evidence="9">
    <location>
        <begin position="1"/>
        <end position="413"/>
    </location>
</feature>
<accession>B7G2V0</accession>
<evidence type="ECO:0000313" key="11">
    <source>
        <dbReference type="Proteomes" id="UP000000759"/>
    </source>
</evidence>
<feature type="transmembrane region" description="Helical" evidence="7">
    <location>
        <begin position="387"/>
        <end position="409"/>
    </location>
</feature>
<reference evidence="10 11" key="1">
    <citation type="journal article" date="2008" name="Nature">
        <title>The Phaeodactylum genome reveals the evolutionary history of diatom genomes.</title>
        <authorList>
            <person name="Bowler C."/>
            <person name="Allen A.E."/>
            <person name="Badger J.H."/>
            <person name="Grimwood J."/>
            <person name="Jabbari K."/>
            <person name="Kuo A."/>
            <person name="Maheswari U."/>
            <person name="Martens C."/>
            <person name="Maumus F."/>
            <person name="Otillar R.P."/>
            <person name="Rayko E."/>
            <person name="Salamov A."/>
            <person name="Vandepoele K."/>
            <person name="Beszteri B."/>
            <person name="Gruber A."/>
            <person name="Heijde M."/>
            <person name="Katinka M."/>
            <person name="Mock T."/>
            <person name="Valentin K."/>
            <person name="Verret F."/>
            <person name="Berges J.A."/>
            <person name="Brownlee C."/>
            <person name="Cadoret J.P."/>
            <person name="Chiovitti A."/>
            <person name="Choi C.J."/>
            <person name="Coesel S."/>
            <person name="De Martino A."/>
            <person name="Detter J.C."/>
            <person name="Durkin C."/>
            <person name="Falciatore A."/>
            <person name="Fournet J."/>
            <person name="Haruta M."/>
            <person name="Huysman M.J."/>
            <person name="Jenkins B.D."/>
            <person name="Jiroutova K."/>
            <person name="Jorgensen R.E."/>
            <person name="Joubert Y."/>
            <person name="Kaplan A."/>
            <person name="Kroger N."/>
            <person name="Kroth P.G."/>
            <person name="La Roche J."/>
            <person name="Lindquist E."/>
            <person name="Lommer M."/>
            <person name="Martin-Jezequel V."/>
            <person name="Lopez P.J."/>
            <person name="Lucas S."/>
            <person name="Mangogna M."/>
            <person name="McGinnis K."/>
            <person name="Medlin L.K."/>
            <person name="Montsant A."/>
            <person name="Oudot-Le Secq M.P."/>
            <person name="Napoli C."/>
            <person name="Obornik M."/>
            <person name="Parker M.S."/>
            <person name="Petit J.L."/>
            <person name="Porcel B.M."/>
            <person name="Poulsen N."/>
            <person name="Robison M."/>
            <person name="Rychlewski L."/>
            <person name="Rynearson T.A."/>
            <person name="Schmutz J."/>
            <person name="Shapiro H."/>
            <person name="Siaut M."/>
            <person name="Stanley M."/>
            <person name="Sussman M.R."/>
            <person name="Taylor A.R."/>
            <person name="Vardi A."/>
            <person name="von Dassow P."/>
            <person name="Vyverman W."/>
            <person name="Willis A."/>
            <person name="Wyrwicz L.S."/>
            <person name="Rokhsar D.S."/>
            <person name="Weissenbach J."/>
            <person name="Armbrust E.V."/>
            <person name="Green B.R."/>
            <person name="Van de Peer Y."/>
            <person name="Grigoriev I.V."/>
        </authorList>
    </citation>
    <scope>NUCLEOTIDE SEQUENCE [LARGE SCALE GENOMIC DNA]</scope>
    <source>
        <strain evidence="10 11">CCAP 1055/1</strain>
    </source>
</reference>
<protein>
    <recommendedName>
        <fullName evidence="9">Major facilitator superfamily (MFS) profile domain-containing protein</fullName>
    </recommendedName>
</protein>
<feature type="transmembrane region" description="Helical" evidence="7">
    <location>
        <begin position="322"/>
        <end position="341"/>
    </location>
</feature>
<feature type="chain" id="PRO_5002852941" description="Major facilitator superfamily (MFS) profile domain-containing protein" evidence="8">
    <location>
        <begin position="21"/>
        <end position="416"/>
    </location>
</feature>
<keyword evidence="11" id="KW-1185">Reference proteome</keyword>
<dbReference type="Proteomes" id="UP000000759">
    <property type="component" value="Chromosome 12"/>
</dbReference>
<dbReference type="InterPro" id="IPR050382">
    <property type="entry name" value="MFS_Na/Anion_cotransporter"/>
</dbReference>
<keyword evidence="6 7" id="KW-0472">Membrane</keyword>
<evidence type="ECO:0000256" key="7">
    <source>
        <dbReference type="SAM" id="Phobius"/>
    </source>
</evidence>
<keyword evidence="2" id="KW-0813">Transport</keyword>
<dbReference type="RefSeq" id="XP_002181447.1">
    <property type="nucleotide sequence ID" value="XM_002181411.1"/>
</dbReference>
<organism evidence="10 11">
    <name type="scientific">Phaeodactylum tricornutum (strain CCAP 1055/1)</name>
    <dbReference type="NCBI Taxonomy" id="556484"/>
    <lineage>
        <taxon>Eukaryota</taxon>
        <taxon>Sar</taxon>
        <taxon>Stramenopiles</taxon>
        <taxon>Ochrophyta</taxon>
        <taxon>Bacillariophyta</taxon>
        <taxon>Bacillariophyceae</taxon>
        <taxon>Bacillariophycidae</taxon>
        <taxon>Naviculales</taxon>
        <taxon>Phaeodactylaceae</taxon>
        <taxon>Phaeodactylum</taxon>
    </lineage>
</organism>
<keyword evidence="4" id="KW-0769">Symport</keyword>
<dbReference type="InterPro" id="IPR020846">
    <property type="entry name" value="MFS_dom"/>
</dbReference>
<dbReference type="KEGG" id="pti:PHATRDRAFT_21441"/>
<evidence type="ECO:0000256" key="5">
    <source>
        <dbReference type="ARBA" id="ARBA00022989"/>
    </source>
</evidence>
<evidence type="ECO:0000256" key="4">
    <source>
        <dbReference type="ARBA" id="ARBA00022847"/>
    </source>
</evidence>
<dbReference type="PROSITE" id="PS50850">
    <property type="entry name" value="MFS"/>
    <property type="match status" value="1"/>
</dbReference>